<dbReference type="EMBL" id="JANBPW010006337">
    <property type="protein sequence ID" value="KAJ1930805.1"/>
    <property type="molecule type" value="Genomic_DNA"/>
</dbReference>
<organism evidence="1 2">
    <name type="scientific">Linderina macrospora</name>
    <dbReference type="NCBI Taxonomy" id="4868"/>
    <lineage>
        <taxon>Eukaryota</taxon>
        <taxon>Fungi</taxon>
        <taxon>Fungi incertae sedis</taxon>
        <taxon>Zoopagomycota</taxon>
        <taxon>Kickxellomycotina</taxon>
        <taxon>Kickxellomycetes</taxon>
        <taxon>Kickxellales</taxon>
        <taxon>Kickxellaceae</taxon>
        <taxon>Linderina</taxon>
    </lineage>
</organism>
<proteinExistence type="predicted"/>
<evidence type="ECO:0000313" key="1">
    <source>
        <dbReference type="EMBL" id="KAJ1930805.1"/>
    </source>
</evidence>
<comment type="caution">
    <text evidence="1">The sequence shown here is derived from an EMBL/GenBank/DDBJ whole genome shotgun (WGS) entry which is preliminary data.</text>
</comment>
<protein>
    <submittedName>
        <fullName evidence="1">Uncharacterized protein</fullName>
    </submittedName>
</protein>
<dbReference type="Proteomes" id="UP001150603">
    <property type="component" value="Unassembled WGS sequence"/>
</dbReference>
<name>A0ACC1IYE4_9FUNG</name>
<keyword evidence="2" id="KW-1185">Reference proteome</keyword>
<gene>
    <name evidence="1" type="ORF">FBU59_006930</name>
</gene>
<accession>A0ACC1IYE4</accession>
<reference evidence="1" key="1">
    <citation type="submission" date="2022-07" db="EMBL/GenBank/DDBJ databases">
        <title>Phylogenomic reconstructions and comparative analyses of Kickxellomycotina fungi.</title>
        <authorList>
            <person name="Reynolds N.K."/>
            <person name="Stajich J.E."/>
            <person name="Barry K."/>
            <person name="Grigoriev I.V."/>
            <person name="Crous P."/>
            <person name="Smith M.E."/>
        </authorList>
    </citation>
    <scope>NUCLEOTIDE SEQUENCE</scope>
    <source>
        <strain evidence="1">NRRL 5244</strain>
    </source>
</reference>
<sequence>MSHQKSQEIVRNLVTVVARTFYEGECILVLDFLSRYEHARYNVHCKYLHVNSREVHQVCGKLRDDKLLCPDKRSELRKPGHHPVPLTYYYLDYRLFIDVVKWR</sequence>
<feature type="non-terminal residue" evidence="1">
    <location>
        <position position="103"/>
    </location>
</feature>
<evidence type="ECO:0000313" key="2">
    <source>
        <dbReference type="Proteomes" id="UP001150603"/>
    </source>
</evidence>